<protein>
    <submittedName>
        <fullName evidence="1">Uncharacterized protein</fullName>
    </submittedName>
</protein>
<gene>
    <name evidence="1" type="ORF">LCGC14_2335200</name>
</gene>
<comment type="caution">
    <text evidence="1">The sequence shown here is derived from an EMBL/GenBank/DDBJ whole genome shotgun (WGS) entry which is preliminary data.</text>
</comment>
<evidence type="ECO:0000313" key="1">
    <source>
        <dbReference type="EMBL" id="KKL47471.1"/>
    </source>
</evidence>
<name>A0A0F9D146_9ZZZZ</name>
<dbReference type="AlphaFoldDB" id="A0A0F9D146"/>
<organism evidence="1">
    <name type="scientific">marine sediment metagenome</name>
    <dbReference type="NCBI Taxonomy" id="412755"/>
    <lineage>
        <taxon>unclassified sequences</taxon>
        <taxon>metagenomes</taxon>
        <taxon>ecological metagenomes</taxon>
    </lineage>
</organism>
<reference evidence="1" key="1">
    <citation type="journal article" date="2015" name="Nature">
        <title>Complex archaea that bridge the gap between prokaryotes and eukaryotes.</title>
        <authorList>
            <person name="Spang A."/>
            <person name="Saw J.H."/>
            <person name="Jorgensen S.L."/>
            <person name="Zaremba-Niedzwiedzka K."/>
            <person name="Martijn J."/>
            <person name="Lind A.E."/>
            <person name="van Eijk R."/>
            <person name="Schleper C."/>
            <person name="Guy L."/>
            <person name="Ettema T.J."/>
        </authorList>
    </citation>
    <scope>NUCLEOTIDE SEQUENCE</scope>
</reference>
<accession>A0A0F9D146</accession>
<sequence length="89" mass="10538">MYRIFNKSMTNEIDLEELIERSFHLFQTTEIFTVMLKNKSINAISTHITFILETVISTMQFWGYNTTFIGDGSIKARKDRFKANFFINK</sequence>
<proteinExistence type="predicted"/>
<dbReference type="EMBL" id="LAZR01033651">
    <property type="protein sequence ID" value="KKL47471.1"/>
    <property type="molecule type" value="Genomic_DNA"/>
</dbReference>